<protein>
    <submittedName>
        <fullName evidence="2">Uncharacterized protein</fullName>
    </submittedName>
</protein>
<accession>A0ABR0ULS2</accession>
<evidence type="ECO:0000313" key="3">
    <source>
        <dbReference type="Proteomes" id="UP001318860"/>
    </source>
</evidence>
<evidence type="ECO:0000313" key="2">
    <source>
        <dbReference type="EMBL" id="KAK6122925.1"/>
    </source>
</evidence>
<reference evidence="2 3" key="1">
    <citation type="journal article" date="2021" name="Comput. Struct. Biotechnol. J.">
        <title>De novo genome assembly of the potent medicinal plant Rehmannia glutinosa using nanopore technology.</title>
        <authorList>
            <person name="Ma L."/>
            <person name="Dong C."/>
            <person name="Song C."/>
            <person name="Wang X."/>
            <person name="Zheng X."/>
            <person name="Niu Y."/>
            <person name="Chen S."/>
            <person name="Feng W."/>
        </authorList>
    </citation>
    <scope>NUCLEOTIDE SEQUENCE [LARGE SCALE GENOMIC DNA]</scope>
    <source>
        <strain evidence="2">DH-2019</strain>
    </source>
</reference>
<proteinExistence type="predicted"/>
<dbReference type="EMBL" id="JABTTQ020002624">
    <property type="protein sequence ID" value="KAK6122925.1"/>
    <property type="molecule type" value="Genomic_DNA"/>
</dbReference>
<sequence>MAIFTVTPKSIFTGNILLNNKWICRGFVSATTPSQKEKIDKETCGKIIEAAQTVKDGTKEVVQEVKRVTQAVTEKVANVTGNMVADVAQKGFEKASETADSERGKEEITNSVDKSPERKAALQIIYYN</sequence>
<keyword evidence="3" id="KW-1185">Reference proteome</keyword>
<organism evidence="2 3">
    <name type="scientific">Rehmannia glutinosa</name>
    <name type="common">Chinese foxglove</name>
    <dbReference type="NCBI Taxonomy" id="99300"/>
    <lineage>
        <taxon>Eukaryota</taxon>
        <taxon>Viridiplantae</taxon>
        <taxon>Streptophyta</taxon>
        <taxon>Embryophyta</taxon>
        <taxon>Tracheophyta</taxon>
        <taxon>Spermatophyta</taxon>
        <taxon>Magnoliopsida</taxon>
        <taxon>eudicotyledons</taxon>
        <taxon>Gunneridae</taxon>
        <taxon>Pentapetalae</taxon>
        <taxon>asterids</taxon>
        <taxon>lamiids</taxon>
        <taxon>Lamiales</taxon>
        <taxon>Orobanchaceae</taxon>
        <taxon>Rehmannieae</taxon>
        <taxon>Rehmannia</taxon>
    </lineage>
</organism>
<evidence type="ECO:0000256" key="1">
    <source>
        <dbReference type="SAM" id="MobiDB-lite"/>
    </source>
</evidence>
<gene>
    <name evidence="2" type="ORF">DH2020_043325</name>
</gene>
<feature type="region of interest" description="Disordered" evidence="1">
    <location>
        <begin position="94"/>
        <end position="115"/>
    </location>
</feature>
<comment type="caution">
    <text evidence="2">The sequence shown here is derived from an EMBL/GenBank/DDBJ whole genome shotgun (WGS) entry which is preliminary data.</text>
</comment>
<name>A0ABR0ULS2_REHGL</name>
<dbReference type="Proteomes" id="UP001318860">
    <property type="component" value="Unassembled WGS sequence"/>
</dbReference>